<protein>
    <recommendedName>
        <fullName evidence="2">Vacuolar protein sorting-associated protein 29</fullName>
    </recommendedName>
</protein>
<evidence type="ECO:0000256" key="3">
    <source>
        <dbReference type="SAM" id="MobiDB-lite"/>
    </source>
</evidence>
<evidence type="ECO:0000313" key="6">
    <source>
        <dbReference type="Proteomes" id="UP000007014"/>
    </source>
</evidence>
<feature type="region of interest" description="Disordered" evidence="3">
    <location>
        <begin position="164"/>
        <end position="184"/>
    </location>
</feature>
<dbReference type="PANTHER" id="PTHR11124">
    <property type="entry name" value="VACUOLAR SORTING PROTEIN VPS29"/>
    <property type="match status" value="1"/>
</dbReference>
<dbReference type="GeneID" id="16997087"/>
<dbReference type="Proteomes" id="UP000007014">
    <property type="component" value="Chromosome 18"/>
</dbReference>
<reference evidence="5 6" key="1">
    <citation type="journal article" date="2004" name="Nature">
        <title>Genome sequence of the ultrasmall unicellular red alga Cyanidioschyzon merolae 10D.</title>
        <authorList>
            <person name="Matsuzaki M."/>
            <person name="Misumi O."/>
            <person name="Shin-i T."/>
            <person name="Maruyama S."/>
            <person name="Takahara M."/>
            <person name="Miyagishima S."/>
            <person name="Mori T."/>
            <person name="Nishida K."/>
            <person name="Yagisawa F."/>
            <person name="Nishida K."/>
            <person name="Yoshida Y."/>
            <person name="Nishimura Y."/>
            <person name="Nakao S."/>
            <person name="Kobayashi T."/>
            <person name="Momoyama Y."/>
            <person name="Higashiyama T."/>
            <person name="Minoda A."/>
            <person name="Sano M."/>
            <person name="Nomoto H."/>
            <person name="Oishi K."/>
            <person name="Hayashi H."/>
            <person name="Ohta F."/>
            <person name="Nishizaka S."/>
            <person name="Haga S."/>
            <person name="Miura S."/>
            <person name="Morishita T."/>
            <person name="Kabeya Y."/>
            <person name="Terasawa K."/>
            <person name="Suzuki Y."/>
            <person name="Ishii Y."/>
            <person name="Asakawa S."/>
            <person name="Takano H."/>
            <person name="Ohta N."/>
            <person name="Kuroiwa H."/>
            <person name="Tanaka K."/>
            <person name="Shimizu N."/>
            <person name="Sugano S."/>
            <person name="Sato N."/>
            <person name="Nozaki H."/>
            <person name="Ogasawara N."/>
            <person name="Kohara Y."/>
            <person name="Kuroiwa T."/>
        </authorList>
    </citation>
    <scope>NUCLEOTIDE SEQUENCE [LARGE SCALE GENOMIC DNA]</scope>
    <source>
        <strain evidence="5 6">10D</strain>
    </source>
</reference>
<reference evidence="5 6" key="2">
    <citation type="journal article" date="2007" name="BMC Biol.">
        <title>A 100%-complete sequence reveals unusually simple genomic features in the hot-spring red alga Cyanidioschyzon merolae.</title>
        <authorList>
            <person name="Nozaki H."/>
            <person name="Takano H."/>
            <person name="Misumi O."/>
            <person name="Terasawa K."/>
            <person name="Matsuzaki M."/>
            <person name="Maruyama S."/>
            <person name="Nishida K."/>
            <person name="Yagisawa F."/>
            <person name="Yoshida Y."/>
            <person name="Fujiwara T."/>
            <person name="Takio S."/>
            <person name="Tamura K."/>
            <person name="Chung S.J."/>
            <person name="Nakamura S."/>
            <person name="Kuroiwa H."/>
            <person name="Tanaka K."/>
            <person name="Sato N."/>
            <person name="Kuroiwa T."/>
        </authorList>
    </citation>
    <scope>NUCLEOTIDE SEQUENCE [LARGE SCALE GENOMIC DNA]</scope>
    <source>
        <strain evidence="5 6">10D</strain>
    </source>
</reference>
<dbReference type="KEGG" id="cme:CYME_CMR405C"/>
<dbReference type="SUPFAM" id="SSF56300">
    <property type="entry name" value="Metallo-dependent phosphatases"/>
    <property type="match status" value="1"/>
</dbReference>
<dbReference type="AlphaFoldDB" id="M1V6X2"/>
<dbReference type="RefSeq" id="XP_005538626.1">
    <property type="nucleotide sequence ID" value="XM_005538569.1"/>
</dbReference>
<dbReference type="InterPro" id="IPR024654">
    <property type="entry name" value="Calcineurin-like_PHP_lpxH"/>
</dbReference>
<evidence type="ECO:0000313" key="5">
    <source>
        <dbReference type="EMBL" id="BAM82590.1"/>
    </source>
</evidence>
<dbReference type="Gramene" id="CMR405CT">
    <property type="protein sequence ID" value="CMR405CT"/>
    <property type="gene ID" value="CMR405C"/>
</dbReference>
<evidence type="ECO:0000256" key="1">
    <source>
        <dbReference type="ARBA" id="ARBA00005945"/>
    </source>
</evidence>
<dbReference type="Pfam" id="PF12850">
    <property type="entry name" value="Metallophos_2"/>
    <property type="match status" value="1"/>
</dbReference>
<dbReference type="OMA" id="VRGNMDY"/>
<dbReference type="Gene3D" id="3.60.21.10">
    <property type="match status" value="1"/>
</dbReference>
<dbReference type="InterPro" id="IPR000979">
    <property type="entry name" value="Phosphodiesterase_MJ0936/Vps29"/>
</dbReference>
<dbReference type="HOGENOM" id="CLU_1211296_0_0_1"/>
<dbReference type="InterPro" id="IPR029052">
    <property type="entry name" value="Metallo-depent_PP-like"/>
</dbReference>
<feature type="domain" description="Calcineurin-like phosphoesterase" evidence="4">
    <location>
        <begin position="4"/>
        <end position="151"/>
    </location>
</feature>
<dbReference type="EMBL" id="AP006500">
    <property type="protein sequence ID" value="BAM82590.1"/>
    <property type="molecule type" value="Genomic_DNA"/>
</dbReference>
<dbReference type="OrthoDB" id="10258130at2759"/>
<sequence>MVRALVLSDAHISRGNAGFDDAFLTWMRQNLPDLILCAGNLGPLAALQALATYTPKIHVVQGDCDSFAAPERLLMRVDDVTIGMLHGYQLASSTKETNGTLTINSSVLQLVAADIGVDLLIVGGPYGPRIHQVSVASKTCFIILPGCLAGPENTFTLARRLERERETRLKPSPPASEEEQGKSSVSLAYRGPSMIAMDISRAGADVYELILDPKDTSKVQIGDVQRLNL</sequence>
<name>M1V6X2_CYAM1</name>
<evidence type="ECO:0000256" key="2">
    <source>
        <dbReference type="ARBA" id="ARBA00017767"/>
    </source>
</evidence>
<proteinExistence type="inferred from homology"/>
<accession>M1V6X2</accession>
<comment type="similarity">
    <text evidence="1">Belongs to the VPS29 family.</text>
</comment>
<gene>
    <name evidence="5" type="ORF">CYME_CMR405C</name>
</gene>
<organism evidence="5 6">
    <name type="scientific">Cyanidioschyzon merolae (strain NIES-3377 / 10D)</name>
    <name type="common">Unicellular red alga</name>
    <dbReference type="NCBI Taxonomy" id="280699"/>
    <lineage>
        <taxon>Eukaryota</taxon>
        <taxon>Rhodophyta</taxon>
        <taxon>Bangiophyceae</taxon>
        <taxon>Cyanidiales</taxon>
        <taxon>Cyanidiaceae</taxon>
        <taxon>Cyanidioschyzon</taxon>
    </lineage>
</organism>
<evidence type="ECO:0000259" key="4">
    <source>
        <dbReference type="Pfam" id="PF12850"/>
    </source>
</evidence>
<keyword evidence="6" id="KW-1185">Reference proteome</keyword>